<keyword evidence="1" id="KW-1133">Transmembrane helix</keyword>
<dbReference type="PANTHER" id="PTHR35043">
    <property type="entry name" value="TRANSCRIPTION FACTOR DOMAIN-CONTAINING PROTEIN"/>
    <property type="match status" value="1"/>
</dbReference>
<reference evidence="3" key="1">
    <citation type="submission" date="2020-11" db="EMBL/GenBank/DDBJ databases">
        <authorList>
            <consortium name="DOE Joint Genome Institute"/>
            <person name="Ahrendt S."/>
            <person name="Riley R."/>
            <person name="Andreopoulos W."/>
            <person name="LaButti K."/>
            <person name="Pangilinan J."/>
            <person name="Ruiz-duenas F.J."/>
            <person name="Barrasa J.M."/>
            <person name="Sanchez-Garcia M."/>
            <person name="Camarero S."/>
            <person name="Miyauchi S."/>
            <person name="Serrano A."/>
            <person name="Linde D."/>
            <person name="Babiker R."/>
            <person name="Drula E."/>
            <person name="Ayuso-Fernandez I."/>
            <person name="Pacheco R."/>
            <person name="Padilla G."/>
            <person name="Ferreira P."/>
            <person name="Barriuso J."/>
            <person name="Kellner H."/>
            <person name="Castanera R."/>
            <person name="Alfaro M."/>
            <person name="Ramirez L."/>
            <person name="Pisabarro A.G."/>
            <person name="Kuo A."/>
            <person name="Tritt A."/>
            <person name="Lipzen A."/>
            <person name="He G."/>
            <person name="Yan M."/>
            <person name="Ng V."/>
            <person name="Cullen D."/>
            <person name="Martin F."/>
            <person name="Rosso M.-N."/>
            <person name="Henrissat B."/>
            <person name="Hibbett D."/>
            <person name="Martinez A.T."/>
            <person name="Grigoriev I.V."/>
        </authorList>
    </citation>
    <scope>NUCLEOTIDE SEQUENCE</scope>
    <source>
        <strain evidence="3">AH 44721</strain>
    </source>
</reference>
<feature type="signal peptide" evidence="2">
    <location>
        <begin position="1"/>
        <end position="17"/>
    </location>
</feature>
<feature type="chain" id="PRO_5040266575" evidence="2">
    <location>
        <begin position="18"/>
        <end position="414"/>
    </location>
</feature>
<dbReference type="AlphaFoldDB" id="A0A9P5TQM2"/>
<feature type="transmembrane region" description="Helical" evidence="1">
    <location>
        <begin position="332"/>
        <end position="352"/>
    </location>
</feature>
<keyword evidence="4" id="KW-1185">Reference proteome</keyword>
<dbReference type="OrthoDB" id="9451547at2759"/>
<name>A0A9P5TQM2_GYMJU</name>
<keyword evidence="1" id="KW-0472">Membrane</keyword>
<evidence type="ECO:0000313" key="4">
    <source>
        <dbReference type="Proteomes" id="UP000724874"/>
    </source>
</evidence>
<protein>
    <submittedName>
        <fullName evidence="3">Uncharacterized protein</fullName>
    </submittedName>
</protein>
<dbReference type="Proteomes" id="UP000724874">
    <property type="component" value="Unassembled WGS sequence"/>
</dbReference>
<organism evidence="3 4">
    <name type="scientific">Gymnopilus junonius</name>
    <name type="common">Spectacular rustgill mushroom</name>
    <name type="synonym">Gymnopilus spectabilis subsp. junonius</name>
    <dbReference type="NCBI Taxonomy" id="109634"/>
    <lineage>
        <taxon>Eukaryota</taxon>
        <taxon>Fungi</taxon>
        <taxon>Dikarya</taxon>
        <taxon>Basidiomycota</taxon>
        <taxon>Agaricomycotina</taxon>
        <taxon>Agaricomycetes</taxon>
        <taxon>Agaricomycetidae</taxon>
        <taxon>Agaricales</taxon>
        <taxon>Agaricineae</taxon>
        <taxon>Hymenogastraceae</taxon>
        <taxon>Gymnopilus</taxon>
    </lineage>
</organism>
<evidence type="ECO:0000256" key="2">
    <source>
        <dbReference type="SAM" id="SignalP"/>
    </source>
</evidence>
<comment type="caution">
    <text evidence="3">The sequence shown here is derived from an EMBL/GenBank/DDBJ whole genome shotgun (WGS) entry which is preliminary data.</text>
</comment>
<dbReference type="EMBL" id="JADNYJ010000028">
    <property type="protein sequence ID" value="KAF8903903.1"/>
    <property type="molecule type" value="Genomic_DNA"/>
</dbReference>
<accession>A0A9P5TQM2</accession>
<evidence type="ECO:0000313" key="3">
    <source>
        <dbReference type="EMBL" id="KAF8903903.1"/>
    </source>
</evidence>
<keyword evidence="1" id="KW-0812">Transmembrane</keyword>
<feature type="transmembrane region" description="Helical" evidence="1">
    <location>
        <begin position="364"/>
        <end position="392"/>
    </location>
</feature>
<feature type="transmembrane region" description="Helical" evidence="1">
    <location>
        <begin position="201"/>
        <end position="219"/>
    </location>
</feature>
<gene>
    <name evidence="3" type="ORF">CPB84DRAFT_1773671</name>
</gene>
<evidence type="ECO:0000256" key="1">
    <source>
        <dbReference type="SAM" id="Phobius"/>
    </source>
</evidence>
<dbReference type="PANTHER" id="PTHR35043:SF7">
    <property type="entry name" value="TRANSCRIPTION FACTOR DOMAIN-CONTAINING PROTEIN"/>
    <property type="match status" value="1"/>
</dbReference>
<sequence>MLILFAALFLYQGRVQAGTLPPLSRDDSCSQSPNQRSVIDITWSCVATIFACTWISVHPNIPDPEEKWWEAIIKRFQYMLWTTFAPEIILFWAIKQWHGARRVAKEYRKYDDRWTVTHAHFLQMGGFMLYDGDEAIGILSYENFNTLLQERRILFPTISKREIMDRSKIDLLAKCVAIGQLTWFMVQAFSRLAQHMPIAELELVTIALAFLTGFLYFFWWEKPVNVETSVPVYLLMREHNPPSPSLPVDSGRSQMSTFTVYDEVARSFTGPKKIGTFYAIPLSSKAEIRTILVSSVVGTIFGALHCLGIDKDVFQLPNDVTDLINFDFWRPFSLAVALIPGLIAIVALLRIWNEEAKSKISNRVAGILTVFAFLSLPFYATARVGILASGFLSLGSLPPGAYNTIQWLSYFPHV</sequence>
<proteinExistence type="predicted"/>
<keyword evidence="2" id="KW-0732">Signal</keyword>